<comment type="function">
    <text evidence="5">Regulatory protein of the TOL plasmid xyl operons. XylS activates the xylXYZLTEGFJQKIH operon required for the degradation of toluene, m-xylene and p-xylene.</text>
</comment>
<keyword evidence="2" id="KW-0805">Transcription regulation</keyword>
<dbReference type="RefSeq" id="WP_016491458.1">
    <property type="nucleotide sequence ID" value="NC_021499.1"/>
</dbReference>
<dbReference type="Gene3D" id="1.10.10.60">
    <property type="entry name" value="Homeodomain-like"/>
    <property type="match status" value="1"/>
</dbReference>
<keyword evidence="8" id="KW-1185">Reference proteome</keyword>
<reference evidence="7 8" key="1">
    <citation type="journal article" date="2013" name="Genome Announc.">
        <title>Complete Genome Sequence of the Carbazole Degrader Pseudomonas resinovorans Strain CA10 (NBRC 106553).</title>
        <authorList>
            <person name="Shintani M."/>
            <person name="Hosoyama A."/>
            <person name="Ohji S."/>
            <person name="Tsuchikane K."/>
            <person name="Takarada H."/>
            <person name="Yamazoe A."/>
            <person name="Fujita N."/>
            <person name="Nojiri H."/>
        </authorList>
    </citation>
    <scope>NUCLEOTIDE SEQUENCE [LARGE SCALE GENOMIC DNA]</scope>
    <source>
        <strain evidence="7 8">NBRC 106553</strain>
    </source>
</reference>
<dbReference type="AlphaFoldDB" id="S6ASZ8"/>
<dbReference type="PANTHER" id="PTHR46796:SF12">
    <property type="entry name" value="HTH-TYPE DNA-BINDING TRANSCRIPTIONAL ACTIVATOR EUTR"/>
    <property type="match status" value="1"/>
</dbReference>
<accession>S6ASZ8</accession>
<dbReference type="PROSITE" id="PS01124">
    <property type="entry name" value="HTH_ARAC_FAMILY_2"/>
    <property type="match status" value="1"/>
</dbReference>
<dbReference type="GO" id="GO:0003700">
    <property type="term" value="F:DNA-binding transcription factor activity"/>
    <property type="evidence" value="ECO:0007669"/>
    <property type="project" value="InterPro"/>
</dbReference>
<dbReference type="GO" id="GO:0005737">
    <property type="term" value="C:cytoplasm"/>
    <property type="evidence" value="ECO:0007669"/>
    <property type="project" value="UniProtKB-SubCell"/>
</dbReference>
<name>S6ASZ8_METRE</name>
<protein>
    <recommendedName>
        <fullName evidence="6">HTH araC/xylS-type domain-containing protein</fullName>
    </recommendedName>
</protein>
<evidence type="ECO:0000256" key="2">
    <source>
        <dbReference type="ARBA" id="ARBA00023015"/>
    </source>
</evidence>
<dbReference type="PROSITE" id="PS00041">
    <property type="entry name" value="HTH_ARAC_FAMILY_1"/>
    <property type="match status" value="1"/>
</dbReference>
<evidence type="ECO:0000313" key="7">
    <source>
        <dbReference type="EMBL" id="BAN47256.1"/>
    </source>
</evidence>
<comment type="subcellular location">
    <subcellularLocation>
        <location evidence="1">Cytoplasm</location>
    </subcellularLocation>
</comment>
<evidence type="ECO:0000256" key="3">
    <source>
        <dbReference type="ARBA" id="ARBA00023125"/>
    </source>
</evidence>
<dbReference type="InterPro" id="IPR018060">
    <property type="entry name" value="HTH_AraC"/>
</dbReference>
<organism evidence="7 8">
    <name type="scientific">Metapseudomonas resinovorans NBRC 106553</name>
    <dbReference type="NCBI Taxonomy" id="1245471"/>
    <lineage>
        <taxon>Bacteria</taxon>
        <taxon>Pseudomonadati</taxon>
        <taxon>Pseudomonadota</taxon>
        <taxon>Gammaproteobacteria</taxon>
        <taxon>Pseudomonadales</taxon>
        <taxon>Pseudomonadaceae</taxon>
        <taxon>Metapseudomonas</taxon>
    </lineage>
</organism>
<evidence type="ECO:0000256" key="4">
    <source>
        <dbReference type="ARBA" id="ARBA00023163"/>
    </source>
</evidence>
<dbReference type="PANTHER" id="PTHR46796">
    <property type="entry name" value="HTH-TYPE TRANSCRIPTIONAL ACTIVATOR RHAS-RELATED"/>
    <property type="match status" value="1"/>
</dbReference>
<evidence type="ECO:0000256" key="5">
    <source>
        <dbReference type="ARBA" id="ARBA00037345"/>
    </source>
</evidence>
<gene>
    <name evidence="7" type="ORF">PCA10_15240</name>
</gene>
<sequence>MMSKPEAHVSDIRVKHFDLAGAQAWMADVCGPHWLKATAPQRVRFQHNGSVLRSTATTLGFVEYGTDVTVGVGAEDGLDCYSLSLPQSGEQEVLAGGRALSSDRDRGVILSPYGAQELNIGGDCRQLHVAIPRQAVEQGLEDLIQRRMDAPLLFEPVIDAVNGASGSWWRMVRHLAEDLHRSHELYGQAGFTRDLEHALVKGLILAQPNNYSAELFGSQELKLPHFLVRAREFIHRHAREDIGLADIEEASGVSRSKLFDSFSRYLGLPPMAYLKKHRLAAVRQQLLEDGSARNISAIAMGWGFTHLGRFSCEYRKLFDESPSMTLQRQLARRGRAH</sequence>
<dbReference type="STRING" id="1245471.PCA10_15240"/>
<dbReference type="GO" id="GO:0009893">
    <property type="term" value="P:positive regulation of metabolic process"/>
    <property type="evidence" value="ECO:0007669"/>
    <property type="project" value="UniProtKB-ARBA"/>
</dbReference>
<feature type="domain" description="HTH araC/xylS-type" evidence="6">
    <location>
        <begin position="228"/>
        <end position="328"/>
    </location>
</feature>
<dbReference type="HOGENOM" id="CLU_047930_0_1_6"/>
<dbReference type="eggNOG" id="COG2207">
    <property type="taxonomic scope" value="Bacteria"/>
</dbReference>
<dbReference type="KEGG" id="pre:PCA10_15240"/>
<proteinExistence type="predicted"/>
<dbReference type="InterPro" id="IPR050204">
    <property type="entry name" value="AraC_XylS_family_regulators"/>
</dbReference>
<keyword evidence="3" id="KW-0238">DNA-binding</keyword>
<dbReference type="InterPro" id="IPR009057">
    <property type="entry name" value="Homeodomain-like_sf"/>
</dbReference>
<dbReference type="SMART" id="SM00342">
    <property type="entry name" value="HTH_ARAC"/>
    <property type="match status" value="1"/>
</dbReference>
<keyword evidence="4" id="KW-0804">Transcription</keyword>
<evidence type="ECO:0000256" key="1">
    <source>
        <dbReference type="ARBA" id="ARBA00004496"/>
    </source>
</evidence>
<dbReference type="GO" id="GO:0043565">
    <property type="term" value="F:sequence-specific DNA binding"/>
    <property type="evidence" value="ECO:0007669"/>
    <property type="project" value="InterPro"/>
</dbReference>
<evidence type="ECO:0000313" key="8">
    <source>
        <dbReference type="Proteomes" id="UP000015503"/>
    </source>
</evidence>
<dbReference type="EMBL" id="AP013068">
    <property type="protein sequence ID" value="BAN47256.1"/>
    <property type="molecule type" value="Genomic_DNA"/>
</dbReference>
<dbReference type="SUPFAM" id="SSF46689">
    <property type="entry name" value="Homeodomain-like"/>
    <property type="match status" value="1"/>
</dbReference>
<dbReference type="Proteomes" id="UP000015503">
    <property type="component" value="Chromosome"/>
</dbReference>
<dbReference type="InterPro" id="IPR018062">
    <property type="entry name" value="HTH_AraC-typ_CS"/>
</dbReference>
<dbReference type="OrthoDB" id="9023142at2"/>
<dbReference type="InterPro" id="IPR035418">
    <property type="entry name" value="AraC-bd_2"/>
</dbReference>
<dbReference type="PATRIC" id="fig|1245471.3.peg.1546"/>
<evidence type="ECO:0000259" key="6">
    <source>
        <dbReference type="PROSITE" id="PS01124"/>
    </source>
</evidence>
<dbReference type="Pfam" id="PF14525">
    <property type="entry name" value="AraC_binding_2"/>
    <property type="match status" value="1"/>
</dbReference>
<dbReference type="Pfam" id="PF12833">
    <property type="entry name" value="HTH_18"/>
    <property type="match status" value="1"/>
</dbReference>